<accession>A0ABY6K5M7</accession>
<keyword evidence="2" id="KW-1185">Reference proteome</keyword>
<reference evidence="1 2" key="1">
    <citation type="submission" date="2022-01" db="EMBL/GenBank/DDBJ databases">
        <title>A chromosomal length assembly of Cordylochernes scorpioides.</title>
        <authorList>
            <person name="Zeh D."/>
            <person name="Zeh J."/>
        </authorList>
    </citation>
    <scope>NUCLEOTIDE SEQUENCE [LARGE SCALE GENOMIC DNA]</scope>
    <source>
        <strain evidence="1">IN4F17</strain>
        <tissue evidence="1">Whole Body</tissue>
    </source>
</reference>
<proteinExistence type="predicted"/>
<evidence type="ECO:0000313" key="2">
    <source>
        <dbReference type="Proteomes" id="UP001235939"/>
    </source>
</evidence>
<name>A0ABY6K5M7_9ARAC</name>
<gene>
    <name evidence="1" type="ORF">LAZ67_2005907</name>
</gene>
<dbReference type="Proteomes" id="UP001235939">
    <property type="component" value="Chromosome 02"/>
</dbReference>
<evidence type="ECO:0000313" key="1">
    <source>
        <dbReference type="EMBL" id="UYV63895.1"/>
    </source>
</evidence>
<protein>
    <submittedName>
        <fullName evidence="1">Uncharacterized protein</fullName>
    </submittedName>
</protein>
<sequence>MIKLNKIIKDKGISIKTKNGNLWMTAVWADTMAPERSPASSWPRARGALSAVESLSSRAWVRKGRASPHFCSCSMCPAAMMAAGLSPGWAWQNSATCSWHPSSCSLWGKH</sequence>
<organism evidence="1 2">
    <name type="scientific">Cordylochernes scorpioides</name>
    <dbReference type="NCBI Taxonomy" id="51811"/>
    <lineage>
        <taxon>Eukaryota</taxon>
        <taxon>Metazoa</taxon>
        <taxon>Ecdysozoa</taxon>
        <taxon>Arthropoda</taxon>
        <taxon>Chelicerata</taxon>
        <taxon>Arachnida</taxon>
        <taxon>Pseudoscorpiones</taxon>
        <taxon>Cheliferoidea</taxon>
        <taxon>Chernetidae</taxon>
        <taxon>Cordylochernes</taxon>
    </lineage>
</organism>
<dbReference type="EMBL" id="CP092864">
    <property type="protein sequence ID" value="UYV63895.1"/>
    <property type="molecule type" value="Genomic_DNA"/>
</dbReference>